<gene>
    <name evidence="7" type="ORF">AWN68_01020</name>
</gene>
<evidence type="ECO:0000256" key="4">
    <source>
        <dbReference type="PIRSR" id="PIRSR006278-1"/>
    </source>
</evidence>
<evidence type="ECO:0000256" key="3">
    <source>
        <dbReference type="ARBA" id="ARBA00022898"/>
    </source>
</evidence>
<dbReference type="Proteomes" id="UP000075615">
    <property type="component" value="Unassembled WGS sequence"/>
</dbReference>
<sequence length="297" mass="33041">MQSLKTPIQEIRDPLLDEKGIKFLVKRDDLNHPVVSGNKFRKLKYNLEQAKLEGRDTLLTFGGAFSNHIYAVAGAGASFGFKTIGVIRGEAHETLNPTLAFAQSQGMYLHYMDRESYRRKSEPEILEQLESQFGKCYILPEGGTNGLAIKGCVEIISEVDQDFDVITCPVGTGGTVSGLIAGLNGTKRVIGFSALKGDFLKDEVYTLLEEVGTENLRNWSIQTDYHFGGYAKVKPDLISFIQEFERAHNIPLEPIYTGKMFYGLFDMIRNDFFEKGTVIMALHTGGLQGNAGFDFRA</sequence>
<evidence type="ECO:0000256" key="1">
    <source>
        <dbReference type="ARBA" id="ARBA00001933"/>
    </source>
</evidence>
<comment type="cofactor">
    <cofactor evidence="1">
        <name>pyridoxal 5'-phosphate</name>
        <dbReference type="ChEBI" id="CHEBI:597326"/>
    </cofactor>
</comment>
<feature type="modified residue" description="N6-(pyridoxal phosphate)lysine" evidence="5">
    <location>
        <position position="39"/>
    </location>
</feature>
<accession>A0A150XXJ3</accession>
<reference evidence="7 8" key="1">
    <citation type="submission" date="2016-01" db="EMBL/GenBank/DDBJ databases">
        <title>Genome sequencing of Roseivirga echinicomitans KMM 6058.</title>
        <authorList>
            <person name="Selvaratnam C."/>
            <person name="Thevarajoo S."/>
            <person name="Goh K.M."/>
            <person name="Ee R."/>
            <person name="Chan K.-G."/>
            <person name="Chong C.S."/>
        </authorList>
    </citation>
    <scope>NUCLEOTIDE SEQUENCE [LARGE SCALE GENOMIC DNA]</scope>
    <source>
        <strain evidence="7 8">KMM 6058</strain>
    </source>
</reference>
<dbReference type="OrthoDB" id="9801249at2"/>
<dbReference type="Pfam" id="PF00291">
    <property type="entry name" value="PALP"/>
    <property type="match status" value="1"/>
</dbReference>
<comment type="caution">
    <text evidence="7">The sequence shown here is derived from an EMBL/GenBank/DDBJ whole genome shotgun (WGS) entry which is preliminary data.</text>
</comment>
<dbReference type="InterPro" id="IPR027278">
    <property type="entry name" value="ACCD_DCysDesulf"/>
</dbReference>
<protein>
    <submittedName>
        <fullName evidence="7">1-aminocyclopropane-1-carboxylate deaminase</fullName>
    </submittedName>
</protein>
<evidence type="ECO:0000313" key="8">
    <source>
        <dbReference type="Proteomes" id="UP000075615"/>
    </source>
</evidence>
<dbReference type="PANTHER" id="PTHR43780">
    <property type="entry name" value="1-AMINOCYCLOPROPANE-1-CARBOXYLATE DEAMINASE-RELATED"/>
    <property type="match status" value="1"/>
</dbReference>
<feature type="domain" description="Tryptophan synthase beta chain-like PALP" evidence="6">
    <location>
        <begin position="5"/>
        <end position="285"/>
    </location>
</feature>
<dbReference type="STRING" id="296218.AWN68_01020"/>
<dbReference type="AlphaFoldDB" id="A0A150XXJ3"/>
<evidence type="ECO:0000256" key="5">
    <source>
        <dbReference type="PIRSR" id="PIRSR006278-2"/>
    </source>
</evidence>
<dbReference type="SUPFAM" id="SSF53686">
    <property type="entry name" value="Tryptophan synthase beta subunit-like PLP-dependent enzymes"/>
    <property type="match status" value="1"/>
</dbReference>
<dbReference type="GO" id="GO:0019148">
    <property type="term" value="F:D-cysteine desulfhydrase activity"/>
    <property type="evidence" value="ECO:0007669"/>
    <property type="project" value="TreeGrafter"/>
</dbReference>
<feature type="active site" description="Nucleophile" evidence="4">
    <location>
        <position position="66"/>
    </location>
</feature>
<dbReference type="PIRSF" id="PIRSF006278">
    <property type="entry name" value="ACCD_DCysDesulf"/>
    <property type="match status" value="1"/>
</dbReference>
<organism evidence="7 8">
    <name type="scientific">Roseivirga echinicomitans</name>
    <dbReference type="NCBI Taxonomy" id="296218"/>
    <lineage>
        <taxon>Bacteria</taxon>
        <taxon>Pseudomonadati</taxon>
        <taxon>Bacteroidota</taxon>
        <taxon>Cytophagia</taxon>
        <taxon>Cytophagales</taxon>
        <taxon>Roseivirgaceae</taxon>
        <taxon>Roseivirga</taxon>
    </lineage>
</organism>
<dbReference type="PANTHER" id="PTHR43780:SF2">
    <property type="entry name" value="1-AMINOCYCLOPROPANE-1-CARBOXYLATE DEAMINASE-RELATED"/>
    <property type="match status" value="1"/>
</dbReference>
<dbReference type="InterPro" id="IPR001926">
    <property type="entry name" value="TrpB-like_PALP"/>
</dbReference>
<proteinExistence type="inferred from homology"/>
<keyword evidence="8" id="KW-1185">Reference proteome</keyword>
<keyword evidence="3 5" id="KW-0663">Pyridoxal phosphate</keyword>
<name>A0A150XXJ3_9BACT</name>
<evidence type="ECO:0000259" key="6">
    <source>
        <dbReference type="Pfam" id="PF00291"/>
    </source>
</evidence>
<dbReference type="Gene3D" id="3.40.50.1100">
    <property type="match status" value="2"/>
</dbReference>
<dbReference type="InterPro" id="IPR036052">
    <property type="entry name" value="TrpB-like_PALP_sf"/>
</dbReference>
<dbReference type="RefSeq" id="WP_068410198.1">
    <property type="nucleotide sequence ID" value="NZ_LRDB01000001.1"/>
</dbReference>
<evidence type="ECO:0000313" key="7">
    <source>
        <dbReference type="EMBL" id="KYG83416.1"/>
    </source>
</evidence>
<dbReference type="EMBL" id="LRDB01000001">
    <property type="protein sequence ID" value="KYG83416.1"/>
    <property type="molecule type" value="Genomic_DNA"/>
</dbReference>
<comment type="similarity">
    <text evidence="2">Belongs to the ACC deaminase/D-cysteine desulfhydrase family.</text>
</comment>
<evidence type="ECO:0000256" key="2">
    <source>
        <dbReference type="ARBA" id="ARBA00008639"/>
    </source>
</evidence>